<keyword evidence="3" id="KW-1185">Reference proteome</keyword>
<gene>
    <name evidence="2" type="ORF">C7460_10925</name>
</gene>
<reference evidence="2 3" key="1">
    <citation type="submission" date="2018-07" db="EMBL/GenBank/DDBJ databases">
        <title>Genomic Encyclopedia of Type Strains, Phase IV (KMG-IV): sequencing the most valuable type-strain genomes for metagenomic binning, comparative biology and taxonomic classification.</title>
        <authorList>
            <person name="Goeker M."/>
        </authorList>
    </citation>
    <scope>NUCLEOTIDE SEQUENCE [LARGE SCALE GENOMIC DNA]</scope>
    <source>
        <strain evidence="2 3">DSM 4134</strain>
    </source>
</reference>
<keyword evidence="1" id="KW-0472">Membrane</keyword>
<organism evidence="2 3">
    <name type="scientific">Marinoscillum furvescens DSM 4134</name>
    <dbReference type="NCBI Taxonomy" id="1122208"/>
    <lineage>
        <taxon>Bacteria</taxon>
        <taxon>Pseudomonadati</taxon>
        <taxon>Bacteroidota</taxon>
        <taxon>Cytophagia</taxon>
        <taxon>Cytophagales</taxon>
        <taxon>Reichenbachiellaceae</taxon>
        <taxon>Marinoscillum</taxon>
    </lineage>
</organism>
<feature type="transmembrane region" description="Helical" evidence="1">
    <location>
        <begin position="58"/>
        <end position="74"/>
    </location>
</feature>
<dbReference type="Proteomes" id="UP000256779">
    <property type="component" value="Unassembled WGS sequence"/>
</dbReference>
<feature type="transmembrane region" description="Helical" evidence="1">
    <location>
        <begin position="80"/>
        <end position="98"/>
    </location>
</feature>
<sequence length="170" mass="19238">MITCKNCKSENQTSSHCTVCSYPIQGSEQEQATFIARQVTQKSDVEESWKRLKTARKILFGIGVFYLVISFSPLMPDEAVFALVLNLLLAVMFIGFALLTYKNPLVAMGVPLVLIMVYYLGMLFIDPAYLWTGIFWKVLVVTGLTYGFVSVRKSNRILRENTYLASILEK</sequence>
<feature type="transmembrane region" description="Helical" evidence="1">
    <location>
        <begin position="105"/>
        <end position="122"/>
    </location>
</feature>
<name>A0A3D9L5G0_MARFU</name>
<protein>
    <submittedName>
        <fullName evidence="2">Uncharacterized protein</fullName>
    </submittedName>
</protein>
<dbReference type="RefSeq" id="WP_115868140.1">
    <property type="nucleotide sequence ID" value="NZ_QREG01000009.1"/>
</dbReference>
<dbReference type="AlphaFoldDB" id="A0A3D9L5G0"/>
<evidence type="ECO:0000313" key="2">
    <source>
        <dbReference type="EMBL" id="RED98833.1"/>
    </source>
</evidence>
<proteinExistence type="predicted"/>
<feature type="transmembrane region" description="Helical" evidence="1">
    <location>
        <begin position="128"/>
        <end position="149"/>
    </location>
</feature>
<evidence type="ECO:0000313" key="3">
    <source>
        <dbReference type="Proteomes" id="UP000256779"/>
    </source>
</evidence>
<evidence type="ECO:0000256" key="1">
    <source>
        <dbReference type="SAM" id="Phobius"/>
    </source>
</evidence>
<accession>A0A3D9L5G0</accession>
<keyword evidence="1" id="KW-1133">Transmembrane helix</keyword>
<dbReference type="OrthoDB" id="1448908at2"/>
<comment type="caution">
    <text evidence="2">The sequence shown here is derived from an EMBL/GenBank/DDBJ whole genome shotgun (WGS) entry which is preliminary data.</text>
</comment>
<dbReference type="EMBL" id="QREG01000009">
    <property type="protein sequence ID" value="RED98833.1"/>
    <property type="molecule type" value="Genomic_DNA"/>
</dbReference>
<keyword evidence="1" id="KW-0812">Transmembrane</keyword>